<sequence>MYSQSLVQNMFLICTISIFSFEGDLHN</sequence>
<evidence type="ECO:0000313" key="1">
    <source>
        <dbReference type="EMBL" id="JAD31164.1"/>
    </source>
</evidence>
<name>A0A0A8YVL6_ARUDO</name>
<accession>A0A0A8YVL6</accession>
<reference evidence="1" key="2">
    <citation type="journal article" date="2015" name="Data Brief">
        <title>Shoot transcriptome of the giant reed, Arundo donax.</title>
        <authorList>
            <person name="Barrero R.A."/>
            <person name="Guerrero F.D."/>
            <person name="Moolhuijzen P."/>
            <person name="Goolsby J.A."/>
            <person name="Tidwell J."/>
            <person name="Bellgard S.E."/>
            <person name="Bellgard M.I."/>
        </authorList>
    </citation>
    <scope>NUCLEOTIDE SEQUENCE</scope>
    <source>
        <tissue evidence="1">Shoot tissue taken approximately 20 cm above the soil surface</tissue>
    </source>
</reference>
<protein>
    <submittedName>
        <fullName evidence="1">Uncharacterized protein</fullName>
    </submittedName>
</protein>
<dbReference type="EMBL" id="GBRH01266731">
    <property type="protein sequence ID" value="JAD31164.1"/>
    <property type="molecule type" value="Transcribed_RNA"/>
</dbReference>
<dbReference type="AlphaFoldDB" id="A0A0A8YVL6"/>
<organism evidence="1">
    <name type="scientific">Arundo donax</name>
    <name type="common">Giant reed</name>
    <name type="synonym">Donax arundinaceus</name>
    <dbReference type="NCBI Taxonomy" id="35708"/>
    <lineage>
        <taxon>Eukaryota</taxon>
        <taxon>Viridiplantae</taxon>
        <taxon>Streptophyta</taxon>
        <taxon>Embryophyta</taxon>
        <taxon>Tracheophyta</taxon>
        <taxon>Spermatophyta</taxon>
        <taxon>Magnoliopsida</taxon>
        <taxon>Liliopsida</taxon>
        <taxon>Poales</taxon>
        <taxon>Poaceae</taxon>
        <taxon>PACMAD clade</taxon>
        <taxon>Arundinoideae</taxon>
        <taxon>Arundineae</taxon>
        <taxon>Arundo</taxon>
    </lineage>
</organism>
<reference evidence="1" key="1">
    <citation type="submission" date="2014-09" db="EMBL/GenBank/DDBJ databases">
        <authorList>
            <person name="Magalhaes I.L.F."/>
            <person name="Oliveira U."/>
            <person name="Santos F.R."/>
            <person name="Vidigal T.H.D.A."/>
            <person name="Brescovit A.D."/>
            <person name="Santos A.J."/>
        </authorList>
    </citation>
    <scope>NUCLEOTIDE SEQUENCE</scope>
    <source>
        <tissue evidence="1">Shoot tissue taken approximately 20 cm above the soil surface</tissue>
    </source>
</reference>
<proteinExistence type="predicted"/>